<accession>A0A0A9AIF9</accession>
<evidence type="ECO:0000256" key="1">
    <source>
        <dbReference type="SAM" id="MobiDB-lite"/>
    </source>
</evidence>
<organism evidence="2">
    <name type="scientific">Arundo donax</name>
    <name type="common">Giant reed</name>
    <name type="synonym">Donax arundinaceus</name>
    <dbReference type="NCBI Taxonomy" id="35708"/>
    <lineage>
        <taxon>Eukaryota</taxon>
        <taxon>Viridiplantae</taxon>
        <taxon>Streptophyta</taxon>
        <taxon>Embryophyta</taxon>
        <taxon>Tracheophyta</taxon>
        <taxon>Spermatophyta</taxon>
        <taxon>Magnoliopsida</taxon>
        <taxon>Liliopsida</taxon>
        <taxon>Poales</taxon>
        <taxon>Poaceae</taxon>
        <taxon>PACMAD clade</taxon>
        <taxon>Arundinoideae</taxon>
        <taxon>Arundineae</taxon>
        <taxon>Arundo</taxon>
    </lineage>
</organism>
<protein>
    <submittedName>
        <fullName evidence="2">Uncharacterized protein</fullName>
    </submittedName>
</protein>
<feature type="region of interest" description="Disordered" evidence="1">
    <location>
        <begin position="1"/>
        <end position="23"/>
    </location>
</feature>
<reference evidence="2" key="1">
    <citation type="submission" date="2014-09" db="EMBL/GenBank/DDBJ databases">
        <authorList>
            <person name="Magalhaes I.L.F."/>
            <person name="Oliveira U."/>
            <person name="Santos F.R."/>
            <person name="Vidigal T.H.D.A."/>
            <person name="Brescovit A.D."/>
            <person name="Santos A.J."/>
        </authorList>
    </citation>
    <scope>NUCLEOTIDE SEQUENCE</scope>
    <source>
        <tissue evidence="2">Shoot tissue taken approximately 20 cm above the soil surface</tissue>
    </source>
</reference>
<reference evidence="2" key="2">
    <citation type="journal article" date="2015" name="Data Brief">
        <title>Shoot transcriptome of the giant reed, Arundo donax.</title>
        <authorList>
            <person name="Barrero R.A."/>
            <person name="Guerrero F.D."/>
            <person name="Moolhuijzen P."/>
            <person name="Goolsby J.A."/>
            <person name="Tidwell J."/>
            <person name="Bellgard S.E."/>
            <person name="Bellgard M.I."/>
        </authorList>
    </citation>
    <scope>NUCLEOTIDE SEQUENCE</scope>
    <source>
        <tissue evidence="2">Shoot tissue taken approximately 20 cm above the soil surface</tissue>
    </source>
</reference>
<dbReference type="AlphaFoldDB" id="A0A0A9AIF9"/>
<sequence>MFEKEETEVLESRSSCRAQAGLL</sequence>
<dbReference type="EMBL" id="GBRH01249170">
    <property type="protein sequence ID" value="JAD48725.1"/>
    <property type="molecule type" value="Transcribed_RNA"/>
</dbReference>
<proteinExistence type="predicted"/>
<name>A0A0A9AIF9_ARUDO</name>
<evidence type="ECO:0000313" key="2">
    <source>
        <dbReference type="EMBL" id="JAD48725.1"/>
    </source>
</evidence>